<feature type="domain" description="Xylose isomerase-like TIM barrel" evidence="1">
    <location>
        <begin position="23"/>
        <end position="259"/>
    </location>
</feature>
<dbReference type="InterPro" id="IPR013022">
    <property type="entry name" value="Xyl_isomerase-like_TIM-brl"/>
</dbReference>
<name>A0A2X4W6D0_LEDLE</name>
<organism evidence="2 3">
    <name type="scientific">Lederbergia lenta</name>
    <name type="common">Bacillus lentus</name>
    <dbReference type="NCBI Taxonomy" id="1467"/>
    <lineage>
        <taxon>Bacteria</taxon>
        <taxon>Bacillati</taxon>
        <taxon>Bacillota</taxon>
        <taxon>Bacilli</taxon>
        <taxon>Bacillales</taxon>
        <taxon>Bacillaceae</taxon>
        <taxon>Lederbergia</taxon>
    </lineage>
</organism>
<proteinExistence type="predicted"/>
<gene>
    <name evidence="2" type="ORF">NCTC4824_01497</name>
</gene>
<keyword evidence="3" id="KW-1185">Reference proteome</keyword>
<protein>
    <submittedName>
        <fullName evidence="2">L-xylulose 5-phosphate 3-epimerase</fullName>
    </submittedName>
</protein>
<evidence type="ECO:0000313" key="2">
    <source>
        <dbReference type="EMBL" id="SQI55548.1"/>
    </source>
</evidence>
<dbReference type="STRING" id="1348624.GCA_001591545_00584"/>
<dbReference type="Gene3D" id="3.20.20.150">
    <property type="entry name" value="Divalent-metal-dependent TIM barrel enzymes"/>
    <property type="match status" value="1"/>
</dbReference>
<dbReference type="InterPro" id="IPR050312">
    <property type="entry name" value="IolE/XylAMocC-like"/>
</dbReference>
<dbReference type="RefSeq" id="WP_066137104.1">
    <property type="nucleotide sequence ID" value="NZ_CBCSGM010000001.1"/>
</dbReference>
<evidence type="ECO:0000259" key="1">
    <source>
        <dbReference type="Pfam" id="PF01261"/>
    </source>
</evidence>
<dbReference type="EMBL" id="LS483476">
    <property type="protein sequence ID" value="SQI55548.1"/>
    <property type="molecule type" value="Genomic_DNA"/>
</dbReference>
<dbReference type="Proteomes" id="UP000249134">
    <property type="component" value="Chromosome 1"/>
</dbReference>
<dbReference type="InterPro" id="IPR036237">
    <property type="entry name" value="Xyl_isomerase-like_sf"/>
</dbReference>
<accession>A0A2X4W6D0</accession>
<dbReference type="PANTHER" id="PTHR12110:SF21">
    <property type="entry name" value="XYLOSE ISOMERASE-LIKE TIM BARREL DOMAIN-CONTAINING PROTEIN"/>
    <property type="match status" value="1"/>
</dbReference>
<reference evidence="2 3" key="1">
    <citation type="submission" date="2018-06" db="EMBL/GenBank/DDBJ databases">
        <authorList>
            <consortium name="Pathogen Informatics"/>
            <person name="Doyle S."/>
        </authorList>
    </citation>
    <scope>NUCLEOTIDE SEQUENCE [LARGE SCALE GENOMIC DNA]</scope>
    <source>
        <strain evidence="2 3">NCTC4824</strain>
    </source>
</reference>
<sequence>MGMDVGVVSRSFPKLSNKETAELLSSKGFKWTELCFTQTDSNYWVYNGRSDLNDLSNEQSINIVETYRENDIEVTAIGVFTNLLERDEKEAEKNLGYFERLMEIASINHIPYVSSECGFIPGRRGVNADSYEADFQRLVENLKWLAIKAKEYNVSIALEPCVLDVVPSAKRMVDLIDQVGSDQLKVLLDPANLIANNSEVEMFSYLSQYIAYFHGKDRKVNDTYGRIIGDGDIDWPLFFNLYHKYTEGVPFIMEYVNMENFTDVRDQVIRFDKKVSV</sequence>
<dbReference type="AlphaFoldDB" id="A0A2X4W6D0"/>
<dbReference type="SUPFAM" id="SSF51658">
    <property type="entry name" value="Xylose isomerase-like"/>
    <property type="match status" value="1"/>
</dbReference>
<evidence type="ECO:0000313" key="3">
    <source>
        <dbReference type="Proteomes" id="UP000249134"/>
    </source>
</evidence>
<dbReference type="Pfam" id="PF01261">
    <property type="entry name" value="AP_endonuc_2"/>
    <property type="match status" value="1"/>
</dbReference>
<dbReference type="KEGG" id="blen:NCTC4824_01497"/>
<dbReference type="PANTHER" id="PTHR12110">
    <property type="entry name" value="HYDROXYPYRUVATE ISOMERASE"/>
    <property type="match status" value="1"/>
</dbReference>